<keyword evidence="2" id="KW-1185">Reference proteome</keyword>
<accession>A0ACC2TAG1</accession>
<sequence>MTNQEPYVFDIDIRALQQSSNRPFHLEQRMQFRKMQARLTAKAAELNRNAFLEERRIKLARRYRTRRQMHDQYCQRTQIQEKMKRSQLSRLLESAEAKRHLLISNQAKICALAVKKAKEVARLHHLRIEKEREHQRVELERRINHSSQRRNQILRSVGRKFSPNSEIVSLTPLEATLIVQNWWRKLKFLPLINCFKRYDLTLEVSGKLDFPVLAARLKSKPLLKAASLLLNRIRCISPLYSQSGKYKNSVKIFMTAYLISAHPSEILGKMEEKGLPHQLWGSAKKMLSTFEACISDLKATNFYNNLHQFLALWDEYYYNFEAWKSMDIRDLVESMTQHFIELDLIYEKFRGEEGNEQEWRQEILRQREEIKEQVRNIAGEAAVAELINKHRLSKQASLEPISSPTSMLIESKVPNAPSTPTAEHPSASTSSLLLEHKLNEAFLTSDFPLEVNAIQGGKFSVRELAHEIIINPAFKLSSNANTTSQTVREIATRAFFNDFKARMESGKADAMLLELLVDVRSRISKLLPTSSHFHTKFLSEFDIDLLRQQIELNSFDPNEWITYISNTMKAMCSPARDELVSNILNASDPFKAFQSIFEVLDLMLIDHLNHQILTIRPALIAQAVEYETFKFNTLLDSGEIQLNHTTSWLTAAVQAARDHIETRNPESISPAWPTFEALLSDAFLSLVCSNTPFSLENCPETLTLDVKRLFDIQDELQRIAVTAALIMIYKNIARERFVSDSQAQVDLKNGLLAILSDGSTTLNDISLFLIGRLSHETHKLPLDQQEFLTNMIRKTISYRDSLYLVLSRRLHRILRQLLISGEENPIINSSTLASLGLGVVAEEVASVGSRLAYLVHYNRQVYAAHYSSILKRAIAAYSE</sequence>
<protein>
    <submittedName>
        <fullName evidence="1">Uncharacterized protein</fullName>
    </submittedName>
</protein>
<dbReference type="EMBL" id="QTSX02003146">
    <property type="protein sequence ID" value="KAJ9071620.1"/>
    <property type="molecule type" value="Genomic_DNA"/>
</dbReference>
<name>A0ACC2TAG1_9FUNG</name>
<organism evidence="1 2">
    <name type="scientific">Entomophthora muscae</name>
    <dbReference type="NCBI Taxonomy" id="34485"/>
    <lineage>
        <taxon>Eukaryota</taxon>
        <taxon>Fungi</taxon>
        <taxon>Fungi incertae sedis</taxon>
        <taxon>Zoopagomycota</taxon>
        <taxon>Entomophthoromycotina</taxon>
        <taxon>Entomophthoromycetes</taxon>
        <taxon>Entomophthorales</taxon>
        <taxon>Entomophthoraceae</taxon>
        <taxon>Entomophthora</taxon>
    </lineage>
</organism>
<evidence type="ECO:0000313" key="1">
    <source>
        <dbReference type="EMBL" id="KAJ9071620.1"/>
    </source>
</evidence>
<dbReference type="Proteomes" id="UP001165960">
    <property type="component" value="Unassembled WGS sequence"/>
</dbReference>
<evidence type="ECO:0000313" key="2">
    <source>
        <dbReference type="Proteomes" id="UP001165960"/>
    </source>
</evidence>
<reference evidence="1" key="1">
    <citation type="submission" date="2022-04" db="EMBL/GenBank/DDBJ databases">
        <title>Genome of the entomopathogenic fungus Entomophthora muscae.</title>
        <authorList>
            <person name="Elya C."/>
            <person name="Lovett B.R."/>
            <person name="Lee E."/>
            <person name="Macias A.M."/>
            <person name="Hajek A.E."/>
            <person name="De Bivort B.L."/>
            <person name="Kasson M.T."/>
            <person name="De Fine Licht H.H."/>
            <person name="Stajich J.E."/>
        </authorList>
    </citation>
    <scope>NUCLEOTIDE SEQUENCE</scope>
    <source>
        <strain evidence="1">Berkeley</strain>
    </source>
</reference>
<comment type="caution">
    <text evidence="1">The sequence shown here is derived from an EMBL/GenBank/DDBJ whole genome shotgun (WGS) entry which is preliminary data.</text>
</comment>
<gene>
    <name evidence="1" type="ORF">DSO57_1035200</name>
</gene>
<proteinExistence type="predicted"/>